<keyword evidence="3" id="KW-1185">Reference proteome</keyword>
<reference evidence="2" key="2">
    <citation type="submission" date="2025-08" db="UniProtKB">
        <authorList>
            <consortium name="Ensembl"/>
        </authorList>
    </citation>
    <scope>IDENTIFICATION</scope>
</reference>
<protein>
    <submittedName>
        <fullName evidence="2">Uncharacterized protein</fullName>
    </submittedName>
</protein>
<evidence type="ECO:0000256" key="1">
    <source>
        <dbReference type="SAM" id="MobiDB-lite"/>
    </source>
</evidence>
<sequence>AETPRAVPLPGGGRAGRGAPSCGRRTVPGLCCVCGADPQREELLGALREGRPARAAHPHLPGVLPAVPAQPPAAPVLHVGTAPRGSQCCTSRGLGLRLHSTLVTGLGGSRIPAVPQGCGKPGDLRAEAPRGRA</sequence>
<name>A0A493TEX6_ANAPP</name>
<organism evidence="2 3">
    <name type="scientific">Anas platyrhynchos platyrhynchos</name>
    <name type="common">Northern mallard</name>
    <dbReference type="NCBI Taxonomy" id="8840"/>
    <lineage>
        <taxon>Eukaryota</taxon>
        <taxon>Metazoa</taxon>
        <taxon>Chordata</taxon>
        <taxon>Craniata</taxon>
        <taxon>Vertebrata</taxon>
        <taxon>Euteleostomi</taxon>
        <taxon>Archelosauria</taxon>
        <taxon>Archosauria</taxon>
        <taxon>Dinosauria</taxon>
        <taxon>Saurischia</taxon>
        <taxon>Theropoda</taxon>
        <taxon>Coelurosauria</taxon>
        <taxon>Aves</taxon>
        <taxon>Neognathae</taxon>
        <taxon>Galloanserae</taxon>
        <taxon>Anseriformes</taxon>
        <taxon>Anatidae</taxon>
        <taxon>Anatinae</taxon>
        <taxon>Anas</taxon>
    </lineage>
</organism>
<accession>A0A493TEX6</accession>
<feature type="region of interest" description="Disordered" evidence="1">
    <location>
        <begin position="114"/>
        <end position="133"/>
    </location>
</feature>
<feature type="region of interest" description="Disordered" evidence="1">
    <location>
        <begin position="1"/>
        <end position="21"/>
    </location>
</feature>
<feature type="compositionally biased region" description="Basic and acidic residues" evidence="1">
    <location>
        <begin position="122"/>
        <end position="133"/>
    </location>
</feature>
<evidence type="ECO:0000313" key="3">
    <source>
        <dbReference type="Proteomes" id="UP000016666"/>
    </source>
</evidence>
<proteinExistence type="predicted"/>
<dbReference type="AlphaFoldDB" id="A0A493TEX6"/>
<dbReference type="Ensembl" id="ENSAPLT00000026006.1">
    <property type="protein sequence ID" value="ENSAPLP00000024238.1"/>
    <property type="gene ID" value="ENSAPLG00000029335.1"/>
</dbReference>
<dbReference type="Proteomes" id="UP000016666">
    <property type="component" value="Unassembled WGS sequence"/>
</dbReference>
<reference evidence="2" key="3">
    <citation type="submission" date="2025-09" db="UniProtKB">
        <authorList>
            <consortium name="Ensembl"/>
        </authorList>
    </citation>
    <scope>IDENTIFICATION</scope>
</reference>
<reference evidence="3" key="1">
    <citation type="submission" date="2017-10" db="EMBL/GenBank/DDBJ databases">
        <title>A new Pekin duck reference genome.</title>
        <authorList>
            <person name="Hou Z.-C."/>
            <person name="Zhou Z.-K."/>
            <person name="Zhu F."/>
            <person name="Hou S.-S."/>
        </authorList>
    </citation>
    <scope>NUCLEOTIDE SEQUENCE [LARGE SCALE GENOMIC DNA]</scope>
</reference>
<evidence type="ECO:0000313" key="2">
    <source>
        <dbReference type="Ensembl" id="ENSAPLP00000024238.1"/>
    </source>
</evidence>